<evidence type="ECO:0000256" key="1">
    <source>
        <dbReference type="ARBA" id="ARBA00001974"/>
    </source>
</evidence>
<dbReference type="GO" id="GO:0050660">
    <property type="term" value="F:flavin adenine dinucleotide binding"/>
    <property type="evidence" value="ECO:0007669"/>
    <property type="project" value="InterPro"/>
</dbReference>
<dbReference type="PROSITE" id="PS00073">
    <property type="entry name" value="ACYL_COA_DH_2"/>
    <property type="match status" value="1"/>
</dbReference>
<dbReference type="InterPro" id="IPR009075">
    <property type="entry name" value="AcylCo_DH/oxidase_C"/>
</dbReference>
<keyword evidence="4" id="KW-0274">FAD</keyword>
<gene>
    <name evidence="8" type="primary">mmgC_14</name>
    <name evidence="8" type="ORF">SDC9_135380</name>
</gene>
<keyword evidence="3" id="KW-0285">Flavoprotein</keyword>
<dbReference type="InterPro" id="IPR009100">
    <property type="entry name" value="AcylCoA_DH/oxidase_NM_dom_sf"/>
</dbReference>
<dbReference type="SUPFAM" id="SSF56645">
    <property type="entry name" value="Acyl-CoA dehydrogenase NM domain-like"/>
    <property type="match status" value="1"/>
</dbReference>
<dbReference type="FunFam" id="1.20.140.10:FF:000004">
    <property type="entry name" value="Acyl-CoA dehydrogenase FadE25"/>
    <property type="match status" value="1"/>
</dbReference>
<dbReference type="Gene3D" id="2.40.110.10">
    <property type="entry name" value="Butyryl-CoA Dehydrogenase, subunit A, domain 2"/>
    <property type="match status" value="1"/>
</dbReference>
<name>A0A645DGW0_9ZZZZ</name>
<comment type="caution">
    <text evidence="8">The sequence shown here is derived from an EMBL/GenBank/DDBJ whole genome shotgun (WGS) entry which is preliminary data.</text>
</comment>
<evidence type="ECO:0000256" key="4">
    <source>
        <dbReference type="ARBA" id="ARBA00022827"/>
    </source>
</evidence>
<dbReference type="FunFam" id="2.40.110.10:FF:000001">
    <property type="entry name" value="Acyl-CoA dehydrogenase, mitochondrial"/>
    <property type="match status" value="1"/>
</dbReference>
<comment type="cofactor">
    <cofactor evidence="1">
        <name>FAD</name>
        <dbReference type="ChEBI" id="CHEBI:57692"/>
    </cofactor>
</comment>
<dbReference type="Gene3D" id="1.20.140.10">
    <property type="entry name" value="Butyryl-CoA Dehydrogenase, subunit A, domain 3"/>
    <property type="match status" value="1"/>
</dbReference>
<dbReference type="InterPro" id="IPR036250">
    <property type="entry name" value="AcylCo_DH-like_C"/>
</dbReference>
<dbReference type="GO" id="GO:0003995">
    <property type="term" value="F:acyl-CoA dehydrogenase activity"/>
    <property type="evidence" value="ECO:0007669"/>
    <property type="project" value="InterPro"/>
</dbReference>
<comment type="similarity">
    <text evidence="2">Belongs to the acyl-CoA dehydrogenase family.</text>
</comment>
<dbReference type="PANTHER" id="PTHR43884">
    <property type="entry name" value="ACYL-COA DEHYDROGENASE"/>
    <property type="match status" value="1"/>
</dbReference>
<evidence type="ECO:0000259" key="6">
    <source>
        <dbReference type="Pfam" id="PF00441"/>
    </source>
</evidence>
<sequence length="281" mass="30507">MKFGTNEQKKKYMRIAANEGIFAFGLTEPDAGSDAAGLKTTAKRDGDYYVVNGRKAWITNAGVADVYIVMAKTSPEKGVKGISAFIVEKGTPGFTVCSDEEKMGMRGSNTAGLIFEDMRVPKENMLGKEGDGFKIAMVSLDCARISIGAIACGLSEHALEIAKNYAKERIAFGKPISNFQAIQFKIADMVIGIENMKLITYNVAEKYAKGEEFTVDAACCKVYAGETCCRICDEAIQILGGNGYSKEYPAERLYRDAKLLVIGEGTSEILRMLIGRTTLAD</sequence>
<reference evidence="8" key="1">
    <citation type="submission" date="2019-08" db="EMBL/GenBank/DDBJ databases">
        <authorList>
            <person name="Kucharzyk K."/>
            <person name="Murdoch R.W."/>
            <person name="Higgins S."/>
            <person name="Loffler F."/>
        </authorList>
    </citation>
    <scope>NUCLEOTIDE SEQUENCE</scope>
</reference>
<organism evidence="8">
    <name type="scientific">bioreactor metagenome</name>
    <dbReference type="NCBI Taxonomy" id="1076179"/>
    <lineage>
        <taxon>unclassified sequences</taxon>
        <taxon>metagenomes</taxon>
        <taxon>ecological metagenomes</taxon>
    </lineage>
</organism>
<dbReference type="PROSITE" id="PS00072">
    <property type="entry name" value="ACYL_COA_DH_1"/>
    <property type="match status" value="1"/>
</dbReference>
<dbReference type="Pfam" id="PF00441">
    <property type="entry name" value="Acyl-CoA_dh_1"/>
    <property type="match status" value="1"/>
</dbReference>
<feature type="domain" description="Acyl-CoA dehydrogenase/oxidase C-terminal" evidence="6">
    <location>
        <begin position="130"/>
        <end position="277"/>
    </location>
</feature>
<dbReference type="InterPro" id="IPR006091">
    <property type="entry name" value="Acyl-CoA_Oxase/DH_mid-dom"/>
</dbReference>
<dbReference type="Gene3D" id="1.10.540.10">
    <property type="entry name" value="Acyl-CoA dehydrogenase/oxidase, N-terminal domain"/>
    <property type="match status" value="1"/>
</dbReference>
<evidence type="ECO:0000313" key="8">
    <source>
        <dbReference type="EMBL" id="MPM88278.1"/>
    </source>
</evidence>
<keyword evidence="5 8" id="KW-0560">Oxidoreductase</keyword>
<evidence type="ECO:0000256" key="5">
    <source>
        <dbReference type="ARBA" id="ARBA00023002"/>
    </source>
</evidence>
<dbReference type="AlphaFoldDB" id="A0A645DGW0"/>
<feature type="domain" description="Acyl-CoA oxidase/dehydrogenase middle" evidence="7">
    <location>
        <begin position="23"/>
        <end position="118"/>
    </location>
</feature>
<evidence type="ECO:0000256" key="3">
    <source>
        <dbReference type="ARBA" id="ARBA00022630"/>
    </source>
</evidence>
<protein>
    <submittedName>
        <fullName evidence="8">Acyl-CoA dehydrogenase</fullName>
        <ecNumber evidence="8">1.3.99.-</ecNumber>
    </submittedName>
</protein>
<dbReference type="Pfam" id="PF02770">
    <property type="entry name" value="Acyl-CoA_dh_M"/>
    <property type="match status" value="1"/>
</dbReference>
<dbReference type="InterPro" id="IPR006089">
    <property type="entry name" value="Acyl-CoA_DH_CS"/>
</dbReference>
<accession>A0A645DGW0</accession>
<dbReference type="EMBL" id="VSSQ01035925">
    <property type="protein sequence ID" value="MPM88278.1"/>
    <property type="molecule type" value="Genomic_DNA"/>
</dbReference>
<evidence type="ECO:0000256" key="2">
    <source>
        <dbReference type="ARBA" id="ARBA00009347"/>
    </source>
</evidence>
<evidence type="ECO:0000259" key="7">
    <source>
        <dbReference type="Pfam" id="PF02770"/>
    </source>
</evidence>
<proteinExistence type="inferred from homology"/>
<dbReference type="SUPFAM" id="SSF47203">
    <property type="entry name" value="Acyl-CoA dehydrogenase C-terminal domain-like"/>
    <property type="match status" value="1"/>
</dbReference>
<dbReference type="PANTHER" id="PTHR43884:SF12">
    <property type="entry name" value="ISOVALERYL-COA DEHYDROGENASE, MITOCHONDRIAL-RELATED"/>
    <property type="match status" value="1"/>
</dbReference>
<dbReference type="InterPro" id="IPR037069">
    <property type="entry name" value="AcylCoA_DH/ox_N_sf"/>
</dbReference>
<dbReference type="InterPro" id="IPR046373">
    <property type="entry name" value="Acyl-CoA_Oxase/DH_mid-dom_sf"/>
</dbReference>
<dbReference type="EC" id="1.3.99.-" evidence="8"/>